<comment type="caution">
    <text evidence="10">The sequence shown here is derived from an EMBL/GenBank/DDBJ whole genome shotgun (WGS) entry which is preliminary data.</text>
</comment>
<evidence type="ECO:0000313" key="11">
    <source>
        <dbReference type="EMBL" id="PSW98355.1"/>
    </source>
</evidence>
<evidence type="ECO:0000313" key="13">
    <source>
        <dbReference type="Proteomes" id="UP000241954"/>
    </source>
</evidence>
<dbReference type="Gene3D" id="2.40.440.10">
    <property type="entry name" value="L,D-transpeptidase catalytic domain-like"/>
    <property type="match status" value="1"/>
</dbReference>
<dbReference type="InterPro" id="IPR002477">
    <property type="entry name" value="Peptidoglycan-bd-like"/>
</dbReference>
<evidence type="ECO:0000313" key="10">
    <source>
        <dbReference type="EMBL" id="PSV97790.1"/>
    </source>
</evidence>
<dbReference type="GO" id="GO:0009252">
    <property type="term" value="P:peptidoglycan biosynthetic process"/>
    <property type="evidence" value="ECO:0007669"/>
    <property type="project" value="UniProtKB-UniPathway"/>
</dbReference>
<feature type="signal peptide" evidence="8">
    <location>
        <begin position="1"/>
        <end position="28"/>
    </location>
</feature>
<dbReference type="GeneID" id="93548434"/>
<evidence type="ECO:0000259" key="9">
    <source>
        <dbReference type="PROSITE" id="PS52029"/>
    </source>
</evidence>
<dbReference type="SUPFAM" id="SSF47090">
    <property type="entry name" value="PGBD-like"/>
    <property type="match status" value="1"/>
</dbReference>
<evidence type="ECO:0000256" key="7">
    <source>
        <dbReference type="PROSITE-ProRule" id="PRU01373"/>
    </source>
</evidence>
<evidence type="ECO:0000256" key="8">
    <source>
        <dbReference type="SAM" id="SignalP"/>
    </source>
</evidence>
<evidence type="ECO:0000256" key="4">
    <source>
        <dbReference type="ARBA" id="ARBA00022960"/>
    </source>
</evidence>
<feature type="domain" description="L,D-TPase catalytic" evidence="9">
    <location>
        <begin position="350"/>
        <end position="528"/>
    </location>
</feature>
<dbReference type="Proteomes" id="UP000241954">
    <property type="component" value="Unassembled WGS sequence"/>
</dbReference>
<sequence>MFNPQRVVAKRVSKLLMLSLMVPGSVFAAEVSPAVPHNVAAVSQNNNVPIVGSSAVLPKMPADTRTAPLTAGSVDWSSLNNQHLQSTKMLCGDTTSNVCFASQIEQAYAQNKFYPLWNTVALRNELTLQLQVLADSKMLPGIAQRLAEMKQLEQEGNLRGYDLLATDTYYVYRAFQNYIAQHRSVLFLSEPVNMTHSMLEYAKGDDAYPMTMAKLTMYRPTYVDFEPTIKVIQKFENLAPHHLSASNFKSVYRQGAVLPKGHEIAQVLYNLGDMSAADRDTLLAQPTITNTGLMFSSIKTFQKRHGLSIDGIVGPGTVKQLVMPYSDIARILALNTLRLSALNRNNDTRAHIWVNIPNYKLEVFDNGKKVFESKVIVGRDTRPTNLFSSAITTMVVNPYWNVPITIKQNDVIPKVKMSRNYLKAHNMQILNSWRDRTVISPSSIDWATVNPKTFPHEFQQGPGPHNSLGNVKFLMPNDYAIFLHDTPAHGLFSRNKRDLSSGCVRVERADDLANYVINYQNRSNIAPFKTMLDTKQHKVVSLSKRIDVDFVYLTAWVDQDGHLQMRSDIYGYDSPQAKPIKAKFITMKDFVKH</sequence>
<dbReference type="Pfam" id="PF01471">
    <property type="entry name" value="PG_binding_1"/>
    <property type="match status" value="1"/>
</dbReference>
<proteinExistence type="inferred from homology"/>
<organism evidence="10 13">
    <name type="scientific">Photobacterium iliopiscarium</name>
    <dbReference type="NCBI Taxonomy" id="56192"/>
    <lineage>
        <taxon>Bacteria</taxon>
        <taxon>Pseudomonadati</taxon>
        <taxon>Pseudomonadota</taxon>
        <taxon>Gammaproteobacteria</taxon>
        <taxon>Vibrionales</taxon>
        <taxon>Vibrionaceae</taxon>
        <taxon>Photobacterium</taxon>
    </lineage>
</organism>
<dbReference type="GO" id="GO:0004180">
    <property type="term" value="F:carboxypeptidase activity"/>
    <property type="evidence" value="ECO:0007669"/>
    <property type="project" value="UniProtKB-ARBA"/>
</dbReference>
<dbReference type="RefSeq" id="WP_045038244.1">
    <property type="nucleotide sequence ID" value="NZ_JZSR01000037.1"/>
</dbReference>
<dbReference type="PANTHER" id="PTHR41533:SF1">
    <property type="entry name" value="L,D-TRANSPEPTIDASE YCBB-RELATED"/>
    <property type="match status" value="1"/>
</dbReference>
<feature type="active site" description="Proton donor/acceptor" evidence="7">
    <location>
        <position position="484"/>
    </location>
</feature>
<dbReference type="InterPro" id="IPR036366">
    <property type="entry name" value="PGBDSf"/>
</dbReference>
<evidence type="ECO:0000256" key="1">
    <source>
        <dbReference type="ARBA" id="ARBA00004752"/>
    </source>
</evidence>
<dbReference type="InterPro" id="IPR036365">
    <property type="entry name" value="PGBD-like_sf"/>
</dbReference>
<dbReference type="InterPro" id="IPR052905">
    <property type="entry name" value="LD-transpeptidase_YkuD-like"/>
</dbReference>
<dbReference type="PROSITE" id="PS52029">
    <property type="entry name" value="LD_TPASE"/>
    <property type="match status" value="1"/>
</dbReference>
<dbReference type="UniPathway" id="UPA00219"/>
<dbReference type="InterPro" id="IPR038063">
    <property type="entry name" value="Transpep_catalytic_dom"/>
</dbReference>
<dbReference type="EMBL" id="PYLW01000005">
    <property type="protein sequence ID" value="PSV97790.1"/>
    <property type="molecule type" value="Genomic_DNA"/>
</dbReference>
<keyword evidence="12" id="KW-1185">Reference proteome</keyword>
<dbReference type="InterPro" id="IPR005490">
    <property type="entry name" value="LD_TPept_cat_dom"/>
</dbReference>
<comment type="pathway">
    <text evidence="1 7">Cell wall biogenesis; peptidoglycan biosynthesis.</text>
</comment>
<protein>
    <submittedName>
        <fullName evidence="10">Amidase</fullName>
    </submittedName>
</protein>
<keyword evidence="6 7" id="KW-0961">Cell wall biogenesis/degradation</keyword>
<dbReference type="Pfam" id="PF03734">
    <property type="entry name" value="YkuD"/>
    <property type="match status" value="1"/>
</dbReference>
<dbReference type="STRING" id="56192.UB38_04335"/>
<evidence type="ECO:0000256" key="3">
    <source>
        <dbReference type="ARBA" id="ARBA00022679"/>
    </source>
</evidence>
<dbReference type="CDD" id="cd16913">
    <property type="entry name" value="YkuD_like"/>
    <property type="match status" value="1"/>
</dbReference>
<dbReference type="AlphaFoldDB" id="A0A0D8P6L5"/>
<accession>A0A0D8P6L5</accession>
<comment type="similarity">
    <text evidence="2">Belongs to the YkuD family.</text>
</comment>
<keyword evidence="4 7" id="KW-0133">Cell shape</keyword>
<evidence type="ECO:0000313" key="12">
    <source>
        <dbReference type="Proteomes" id="UP000241190"/>
    </source>
</evidence>
<evidence type="ECO:0000256" key="5">
    <source>
        <dbReference type="ARBA" id="ARBA00022984"/>
    </source>
</evidence>
<keyword evidence="8" id="KW-0732">Signal</keyword>
<dbReference type="SUPFAM" id="SSF141523">
    <property type="entry name" value="L,D-transpeptidase catalytic domain-like"/>
    <property type="match status" value="1"/>
</dbReference>
<gene>
    <name evidence="10" type="ORF">C9I88_06875</name>
    <name evidence="11" type="ORF">C9J52_07730</name>
</gene>
<dbReference type="OrthoDB" id="9778545at2"/>
<feature type="chain" id="PRO_5030006004" evidence="8">
    <location>
        <begin position="29"/>
        <end position="593"/>
    </location>
</feature>
<dbReference type="GO" id="GO:0008360">
    <property type="term" value="P:regulation of cell shape"/>
    <property type="evidence" value="ECO:0007669"/>
    <property type="project" value="UniProtKB-UniRule"/>
</dbReference>
<evidence type="ECO:0000256" key="6">
    <source>
        <dbReference type="ARBA" id="ARBA00023316"/>
    </source>
</evidence>
<dbReference type="GO" id="GO:0071555">
    <property type="term" value="P:cell wall organization"/>
    <property type="evidence" value="ECO:0007669"/>
    <property type="project" value="UniProtKB-UniRule"/>
</dbReference>
<name>A0A0D8P6L5_9GAMM</name>
<keyword evidence="5 7" id="KW-0573">Peptidoglycan synthesis</keyword>
<dbReference type="GO" id="GO:0016740">
    <property type="term" value="F:transferase activity"/>
    <property type="evidence" value="ECO:0007669"/>
    <property type="project" value="UniProtKB-KW"/>
</dbReference>
<evidence type="ECO:0000256" key="2">
    <source>
        <dbReference type="ARBA" id="ARBA00005992"/>
    </source>
</evidence>
<dbReference type="Gene3D" id="1.10.101.10">
    <property type="entry name" value="PGBD-like superfamily/PGBD"/>
    <property type="match status" value="1"/>
</dbReference>
<dbReference type="PANTHER" id="PTHR41533">
    <property type="entry name" value="L,D-TRANSPEPTIDASE HI_1667-RELATED"/>
    <property type="match status" value="1"/>
</dbReference>
<feature type="active site" description="Nucleophile" evidence="7">
    <location>
        <position position="503"/>
    </location>
</feature>
<dbReference type="EMBL" id="PYOP01000009">
    <property type="protein sequence ID" value="PSW98355.1"/>
    <property type="molecule type" value="Genomic_DNA"/>
</dbReference>
<keyword evidence="3" id="KW-0808">Transferase</keyword>
<reference evidence="10 13" key="1">
    <citation type="submission" date="2018-01" db="EMBL/GenBank/DDBJ databases">
        <title>Whole genome sequencing of Histamine producing bacteria.</title>
        <authorList>
            <person name="Butler K."/>
        </authorList>
    </citation>
    <scope>NUCLEOTIDE SEQUENCE [LARGE SCALE GENOMIC DNA]</scope>
    <source>
        <strain evidence="11 12">ATCC 51761</strain>
        <strain evidence="10 13">NCIMB 13481</strain>
    </source>
</reference>
<dbReference type="Proteomes" id="UP000241190">
    <property type="component" value="Unassembled WGS sequence"/>
</dbReference>